<dbReference type="InterPro" id="IPR012312">
    <property type="entry name" value="Hemerythrin-like"/>
</dbReference>
<name>A0A930VIA6_9ACTN</name>
<dbReference type="RefSeq" id="WP_194696211.1">
    <property type="nucleotide sequence ID" value="NZ_JADKPO010000011.1"/>
</dbReference>
<dbReference type="Pfam" id="PF01814">
    <property type="entry name" value="Hemerythrin"/>
    <property type="match status" value="1"/>
</dbReference>
<evidence type="ECO:0000259" key="1">
    <source>
        <dbReference type="Pfam" id="PF01814"/>
    </source>
</evidence>
<protein>
    <submittedName>
        <fullName evidence="2">Hemerythrin domain-containing protein</fullName>
    </submittedName>
</protein>
<evidence type="ECO:0000313" key="2">
    <source>
        <dbReference type="EMBL" id="MBF4768054.1"/>
    </source>
</evidence>
<comment type="caution">
    <text evidence="2">The sequence shown here is derived from an EMBL/GenBank/DDBJ whole genome shotgun (WGS) entry which is preliminary data.</text>
</comment>
<reference evidence="2" key="1">
    <citation type="submission" date="2020-11" db="EMBL/GenBank/DDBJ databases">
        <title>Nocardioides cynanchi sp. nov., isolated from soil of rhizosphere of Cynanchum wilfordii.</title>
        <authorList>
            <person name="Lee J.-S."/>
            <person name="Suh M.K."/>
            <person name="Kim J.-S."/>
        </authorList>
    </citation>
    <scope>NUCLEOTIDE SEQUENCE</scope>
    <source>
        <strain evidence="2">KCTC 19276</strain>
    </source>
</reference>
<accession>A0A930VIA6</accession>
<dbReference type="EMBL" id="JADKPO010000011">
    <property type="protein sequence ID" value="MBF4768054.1"/>
    <property type="molecule type" value="Genomic_DNA"/>
</dbReference>
<organism evidence="2 3">
    <name type="scientific">Nocardioides agariphilus</name>
    <dbReference type="NCBI Taxonomy" id="433664"/>
    <lineage>
        <taxon>Bacteria</taxon>
        <taxon>Bacillati</taxon>
        <taxon>Actinomycetota</taxon>
        <taxon>Actinomycetes</taxon>
        <taxon>Propionibacteriales</taxon>
        <taxon>Nocardioidaceae</taxon>
        <taxon>Nocardioides</taxon>
    </lineage>
</organism>
<dbReference type="Gene3D" id="1.20.120.520">
    <property type="entry name" value="nmb1532 protein domain like"/>
    <property type="match status" value="1"/>
</dbReference>
<proteinExistence type="predicted"/>
<dbReference type="CDD" id="cd12108">
    <property type="entry name" value="Hr-like"/>
    <property type="match status" value="1"/>
</dbReference>
<gene>
    <name evidence="2" type="ORF">ISU10_09770</name>
</gene>
<dbReference type="AlphaFoldDB" id="A0A930VIA6"/>
<keyword evidence="3" id="KW-1185">Reference proteome</keyword>
<dbReference type="Proteomes" id="UP000660668">
    <property type="component" value="Unassembled WGS sequence"/>
</dbReference>
<evidence type="ECO:0000313" key="3">
    <source>
        <dbReference type="Proteomes" id="UP000660668"/>
    </source>
</evidence>
<feature type="domain" description="Hemerythrin-like" evidence="1">
    <location>
        <begin position="11"/>
        <end position="136"/>
    </location>
</feature>
<sequence length="210" mass="23207">MAPMSMNKVIHAAFRRDLDRFNAALGRFADGDRGRADQLGRAWDNFDFQLTKHHQGEHEIAWPALARVGVTQQTIDQMDAEHDVMADRLSAARAAMTALRSSPSAANAQTARTALDELRTVTTEHLDHEERELEPVYQAKKDDPAVVEMGKKFAKVGPKEGGVFFKWLTDGAGPAELESINATIPAPVRTIIGAIFGREYSKNVAPVWRS</sequence>